<dbReference type="PANTHER" id="PTHR43818">
    <property type="entry name" value="BCDNA.GH03377"/>
    <property type="match status" value="1"/>
</dbReference>
<name>A0A100VVI4_9MYCO</name>
<dbReference type="InterPro" id="IPR036291">
    <property type="entry name" value="NAD(P)-bd_dom_sf"/>
</dbReference>
<dbReference type="SUPFAM" id="SSF51735">
    <property type="entry name" value="NAD(P)-binding Rossmann-fold domains"/>
    <property type="match status" value="1"/>
</dbReference>
<dbReference type="EMBL" id="BCSX01000011">
    <property type="protein sequence ID" value="GAS86802.1"/>
    <property type="molecule type" value="Genomic_DNA"/>
</dbReference>
<keyword evidence="4" id="KW-1185">Reference proteome</keyword>
<evidence type="ECO:0000313" key="4">
    <source>
        <dbReference type="Proteomes" id="UP000069620"/>
    </source>
</evidence>
<dbReference type="InterPro" id="IPR050463">
    <property type="entry name" value="Gfo/Idh/MocA_oxidrdct_glycsds"/>
</dbReference>
<dbReference type="STRING" id="146020.RMCB_0898"/>
<feature type="domain" description="Gfo/Idh/MocA-like oxidoreductase N-terminal" evidence="2">
    <location>
        <begin position="7"/>
        <end position="123"/>
    </location>
</feature>
<dbReference type="InterPro" id="IPR000683">
    <property type="entry name" value="Gfo/Idh/MocA-like_OxRdtase_N"/>
</dbReference>
<reference evidence="4" key="1">
    <citation type="journal article" date="2016" name="Genome Announc.">
        <title>Draft Genome Sequences of Five Rapidly Growing Mycobacterium Species, M. thermoresistibile, M. fortuitum subsp. acetamidolyticum, M. canariasense, M. brisbanense, and M. novocastrense.</title>
        <authorList>
            <person name="Katahira K."/>
            <person name="Ogura Y."/>
            <person name="Gotoh Y."/>
            <person name="Hayashi T."/>
        </authorList>
    </citation>
    <scope>NUCLEOTIDE SEQUENCE [LARGE SCALE GENOMIC DNA]</scope>
    <source>
        <strain evidence="4">JCM15654</strain>
    </source>
</reference>
<protein>
    <submittedName>
        <fullName evidence="3">Putative NADH-dependent oxidoreductase</fullName>
    </submittedName>
</protein>
<dbReference type="AlphaFoldDB" id="A0A100VVI4"/>
<dbReference type="OrthoDB" id="256869at2"/>
<proteinExistence type="predicted"/>
<comment type="caution">
    <text evidence="3">The sequence shown here is derived from an EMBL/GenBank/DDBJ whole genome shotgun (WGS) entry which is preliminary data.</text>
</comment>
<dbReference type="GO" id="GO:0000166">
    <property type="term" value="F:nucleotide binding"/>
    <property type="evidence" value="ECO:0007669"/>
    <property type="project" value="InterPro"/>
</dbReference>
<dbReference type="GO" id="GO:0016491">
    <property type="term" value="F:oxidoreductase activity"/>
    <property type="evidence" value="ECO:0007669"/>
    <property type="project" value="UniProtKB-KW"/>
</dbReference>
<organism evidence="3 4">
    <name type="scientific">Mycolicibacterium brisbanense</name>
    <dbReference type="NCBI Taxonomy" id="146020"/>
    <lineage>
        <taxon>Bacteria</taxon>
        <taxon>Bacillati</taxon>
        <taxon>Actinomycetota</taxon>
        <taxon>Actinomycetes</taxon>
        <taxon>Mycobacteriales</taxon>
        <taxon>Mycobacteriaceae</taxon>
        <taxon>Mycolicibacterium</taxon>
    </lineage>
</organism>
<dbReference type="Pfam" id="PF01408">
    <property type="entry name" value="GFO_IDH_MocA"/>
    <property type="match status" value="1"/>
</dbReference>
<sequence>MGRTEPLRIGIVGLEFGAEFIPIYQRHPQAEMYAICQRTQHKLDEIGHRYGVAVRYNDYADMLADPLIDVVHINTPLQLHADQVVAALEAGKHVGCTIPMAISVEDCKRIVDAQARTGLTYMMMETTLYSREFLFVQALYETGAFGRLQFLRSSHHQDMTGWPSYWNGMPPMYNATHAIAPTLGLAGYQAEYVQCLGSGSVFESMRSNYDSPFAIESTHLKFLGADVGAEVTRHLWAVAREYRESFDVYGAIRSFEWTQTEGAAHVMYLGEEPASVTIPDFAERLPPEVQQFTTAGVYTDEGDTEHRSFVQGGGHGGSHPHLAHRLIQAVLGEEPAFPDAVYAANITCAGILSHESARRGGEKLYLPEWALSDRKPLVFPLDDTKQPQWVGSSRVVPELI</sequence>
<evidence type="ECO:0000259" key="2">
    <source>
        <dbReference type="Pfam" id="PF01408"/>
    </source>
</evidence>
<dbReference type="Gene3D" id="3.30.360.10">
    <property type="entry name" value="Dihydrodipicolinate Reductase, domain 2"/>
    <property type="match status" value="1"/>
</dbReference>
<dbReference type="Proteomes" id="UP000069620">
    <property type="component" value="Unassembled WGS sequence"/>
</dbReference>
<dbReference type="RefSeq" id="WP_063979578.1">
    <property type="nucleotide sequence ID" value="NZ_BCSX01000011.1"/>
</dbReference>
<dbReference type="PANTHER" id="PTHR43818:SF11">
    <property type="entry name" value="BCDNA.GH03377"/>
    <property type="match status" value="1"/>
</dbReference>
<evidence type="ECO:0000256" key="1">
    <source>
        <dbReference type="ARBA" id="ARBA00023002"/>
    </source>
</evidence>
<reference evidence="4" key="2">
    <citation type="submission" date="2016-02" db="EMBL/GenBank/DDBJ databases">
        <title>Draft genome sequence of five rapidly growing Mycobacterium species.</title>
        <authorList>
            <person name="Katahira K."/>
            <person name="Gotou Y."/>
            <person name="Iida K."/>
            <person name="Ogura Y."/>
            <person name="Hayashi T."/>
        </authorList>
    </citation>
    <scope>NUCLEOTIDE SEQUENCE [LARGE SCALE GENOMIC DNA]</scope>
    <source>
        <strain evidence="4">JCM15654</strain>
    </source>
</reference>
<dbReference type="Gene3D" id="3.40.50.720">
    <property type="entry name" value="NAD(P)-binding Rossmann-like Domain"/>
    <property type="match status" value="1"/>
</dbReference>
<gene>
    <name evidence="3" type="ORF">RMCB_0898</name>
</gene>
<accession>A0A100VVI4</accession>
<keyword evidence="1" id="KW-0560">Oxidoreductase</keyword>
<evidence type="ECO:0000313" key="3">
    <source>
        <dbReference type="EMBL" id="GAS86802.1"/>
    </source>
</evidence>